<dbReference type="KEGG" id="vg:1442349"/>
<evidence type="ECO:0000313" key="1">
    <source>
        <dbReference type="EMBL" id="AAF05229.1"/>
    </source>
</evidence>
<dbReference type="Proteomes" id="UP000202921">
    <property type="component" value="Segment"/>
</dbReference>
<gene>
    <name evidence="1" type="primary">ORF115</name>
</gene>
<proteinExistence type="predicted"/>
<organismHost>
    <name type="scientific">Xestia</name>
    <dbReference type="NCBI Taxonomy" id="320016"/>
</organismHost>
<dbReference type="GeneID" id="1442349"/>
<evidence type="ECO:0000313" key="2">
    <source>
        <dbReference type="Proteomes" id="UP000202921"/>
    </source>
</evidence>
<organism evidence="1 2">
    <name type="scientific">Xestia c-nigrum granulosis virus</name>
    <name type="common">XnGV</name>
    <name type="synonym">Xestia c-nigrum granulovirus</name>
    <dbReference type="NCBI Taxonomy" id="51677"/>
    <lineage>
        <taxon>Viruses</taxon>
        <taxon>Viruses incertae sedis</taxon>
        <taxon>Naldaviricetes</taxon>
        <taxon>Lefavirales</taxon>
        <taxon>Baculoviridae</taxon>
        <taxon>Betabaculovirus</taxon>
        <taxon>Betabaculovirus xecnigri</taxon>
    </lineage>
</organism>
<name>Q9PYS9_GVXN</name>
<sequence>MRTSAITFNTIMSIDLYSWSSCLDSQLLREHVRINQEMYDYLYLYCDGDLSRWNKLTDTQKIDLGLSVWRLVIRVCCRIKTGTYRYQLYVLTRFLQKLIPDSTKYVLTAGEAIELPYDCYIKLTYIMRYTFVAMGGFDALVRFVGFEALFEYCFEDPVDSCELGDFIDLLASFSKHATLIVIVSVYIQVPVADTVIEYLNRGLCIKGPSTGKLLPHIATIMNYKKTAAHSERVYHDNTNENGVYELCFVAPSVFFENALMQYNTTLYENCFNSSATDVYQLTQNFNALQLLYELSWLIKEHWRELDEHMDDVYQIVISRKLWYVRLLLEPFLTVNDRIKMVFKQDASMDAFIDVLSRIKSPVFCSKGSKSLWKNFGNVYMVPVANYLKNYKKLTYSV</sequence>
<protein>
    <submittedName>
        <fullName evidence="1">ORF115</fullName>
    </submittedName>
</protein>
<dbReference type="EMBL" id="AF162221">
    <property type="protein sequence ID" value="AAF05229.1"/>
    <property type="molecule type" value="Genomic_DNA"/>
</dbReference>
<accession>Q9PYS9</accession>
<keyword evidence="2" id="KW-1185">Reference proteome</keyword>
<reference evidence="1 2" key="1">
    <citation type="journal article" date="1999" name="Virology">
        <title>Sequence analysis of the Xestia c-nigrum granulovirus genome.</title>
        <authorList>
            <person name="Hayakawa T."/>
            <person name="Ko R."/>
            <person name="Okano K."/>
            <person name="Seong S.I."/>
            <person name="Goto C."/>
            <person name="Maeda S."/>
        </authorList>
    </citation>
    <scope>NUCLEOTIDE SEQUENCE [LARGE SCALE GENOMIC DNA]</scope>
</reference>
<dbReference type="RefSeq" id="NP_059263.1">
    <property type="nucleotide sequence ID" value="NC_002331.1"/>
</dbReference>